<evidence type="ECO:0000259" key="2">
    <source>
        <dbReference type="SMART" id="SM00822"/>
    </source>
</evidence>
<evidence type="ECO:0000256" key="1">
    <source>
        <dbReference type="ARBA" id="ARBA00006484"/>
    </source>
</evidence>
<dbReference type="Pfam" id="PF13561">
    <property type="entry name" value="adh_short_C2"/>
    <property type="match status" value="1"/>
</dbReference>
<reference evidence="3" key="1">
    <citation type="submission" date="2020-12" db="EMBL/GenBank/DDBJ databases">
        <title>Bacterial taxonomy.</title>
        <authorList>
            <person name="Pan X."/>
        </authorList>
    </citation>
    <scope>NUCLEOTIDE SEQUENCE</scope>
    <source>
        <strain evidence="3">B2012</strain>
    </source>
</reference>
<dbReference type="CDD" id="cd05233">
    <property type="entry name" value="SDR_c"/>
    <property type="match status" value="1"/>
</dbReference>
<dbReference type="SUPFAM" id="SSF51735">
    <property type="entry name" value="NAD(P)-binding Rossmann-fold domains"/>
    <property type="match status" value="1"/>
</dbReference>
<dbReference type="InterPro" id="IPR050259">
    <property type="entry name" value="SDR"/>
</dbReference>
<dbReference type="InterPro" id="IPR002347">
    <property type="entry name" value="SDR_fam"/>
</dbReference>
<sequence length="257" mass="27093">MVMLPGIADKATLVTGSSRGIGYAVAEAFVTAGAKVTLLAETQEVVDAARRLEEAHGTDVGSIVCDVREAASVAGALRRFGPLDILVNNAGLERETRLDDPSAVAMVSTIMDINVTGMFRVTHAMLPMMKPGGVIVNTASEWGRYAPGGYSAYAASKHAVIGLTRSWSRELAESGIRVNAVCPGWVGTEPAMRTLRTMAERRGVTEAEMTAEIEAGQDIKGVMEPADVAGLYLFLASDLAANITGQAVHVDRGKFQA</sequence>
<dbReference type="FunFam" id="3.40.50.720:FF:000084">
    <property type="entry name" value="Short-chain dehydrogenase reductase"/>
    <property type="match status" value="1"/>
</dbReference>
<organism evidence="3 4">
    <name type="scientific">Acuticoccus mangrovi</name>
    <dbReference type="NCBI Taxonomy" id="2796142"/>
    <lineage>
        <taxon>Bacteria</taxon>
        <taxon>Pseudomonadati</taxon>
        <taxon>Pseudomonadota</taxon>
        <taxon>Alphaproteobacteria</taxon>
        <taxon>Hyphomicrobiales</taxon>
        <taxon>Amorphaceae</taxon>
        <taxon>Acuticoccus</taxon>
    </lineage>
</organism>
<dbReference type="PRINTS" id="PR00081">
    <property type="entry name" value="GDHRDH"/>
</dbReference>
<dbReference type="InterPro" id="IPR057326">
    <property type="entry name" value="KR_dom"/>
</dbReference>
<proteinExistence type="inferred from homology"/>
<dbReference type="EMBL" id="JAEKJA010000007">
    <property type="protein sequence ID" value="MBJ3775973.1"/>
    <property type="molecule type" value="Genomic_DNA"/>
</dbReference>
<comment type="similarity">
    <text evidence="1">Belongs to the short-chain dehydrogenases/reductases (SDR) family.</text>
</comment>
<dbReference type="PANTHER" id="PTHR42879">
    <property type="entry name" value="3-OXOACYL-(ACYL-CARRIER-PROTEIN) REDUCTASE"/>
    <property type="match status" value="1"/>
</dbReference>
<evidence type="ECO:0000313" key="3">
    <source>
        <dbReference type="EMBL" id="MBJ3775973.1"/>
    </source>
</evidence>
<gene>
    <name evidence="3" type="ORF">JCR33_09765</name>
</gene>
<keyword evidence="4" id="KW-1185">Reference proteome</keyword>
<dbReference type="PANTHER" id="PTHR42879:SF2">
    <property type="entry name" value="3-OXOACYL-[ACYL-CARRIER-PROTEIN] REDUCTASE FABG"/>
    <property type="match status" value="1"/>
</dbReference>
<feature type="domain" description="Ketoreductase" evidence="2">
    <location>
        <begin position="10"/>
        <end position="188"/>
    </location>
</feature>
<dbReference type="AlphaFoldDB" id="A0A934IP47"/>
<dbReference type="GO" id="GO:0032787">
    <property type="term" value="P:monocarboxylic acid metabolic process"/>
    <property type="evidence" value="ECO:0007669"/>
    <property type="project" value="UniProtKB-ARBA"/>
</dbReference>
<name>A0A934IP47_9HYPH</name>
<dbReference type="PRINTS" id="PR00080">
    <property type="entry name" value="SDRFAMILY"/>
</dbReference>
<comment type="caution">
    <text evidence="3">The sequence shown here is derived from an EMBL/GenBank/DDBJ whole genome shotgun (WGS) entry which is preliminary data.</text>
</comment>
<dbReference type="Proteomes" id="UP000609531">
    <property type="component" value="Unassembled WGS sequence"/>
</dbReference>
<dbReference type="InterPro" id="IPR036291">
    <property type="entry name" value="NAD(P)-bd_dom_sf"/>
</dbReference>
<protein>
    <submittedName>
        <fullName evidence="3">SDR family oxidoreductase</fullName>
    </submittedName>
</protein>
<dbReference type="InterPro" id="IPR020904">
    <property type="entry name" value="Sc_DH/Rdtase_CS"/>
</dbReference>
<dbReference type="Gene3D" id="3.40.50.720">
    <property type="entry name" value="NAD(P)-binding Rossmann-like Domain"/>
    <property type="match status" value="1"/>
</dbReference>
<accession>A0A934IP47</accession>
<dbReference type="SMART" id="SM00822">
    <property type="entry name" value="PKS_KR"/>
    <property type="match status" value="1"/>
</dbReference>
<evidence type="ECO:0000313" key="4">
    <source>
        <dbReference type="Proteomes" id="UP000609531"/>
    </source>
</evidence>
<dbReference type="PROSITE" id="PS00061">
    <property type="entry name" value="ADH_SHORT"/>
    <property type="match status" value="1"/>
</dbReference>
<dbReference type="RefSeq" id="WP_198881868.1">
    <property type="nucleotide sequence ID" value="NZ_JAEKJA010000007.1"/>
</dbReference>